<dbReference type="RefSeq" id="WP_078347444.1">
    <property type="nucleotide sequence ID" value="NZ_MBTF01000005.1"/>
</dbReference>
<dbReference type="Gene3D" id="3.40.50.2300">
    <property type="match status" value="1"/>
</dbReference>
<dbReference type="Proteomes" id="UP000189739">
    <property type="component" value="Unassembled WGS sequence"/>
</dbReference>
<dbReference type="PANTHER" id="PTHR11717:SF7">
    <property type="entry name" value="LOW MOLECULAR WEIGHT PHOSPHOTYROSINE PROTEIN PHOSPHATASE"/>
    <property type="match status" value="1"/>
</dbReference>
<comment type="caution">
    <text evidence="7">The sequence shown here is derived from an EMBL/GenBank/DDBJ whole genome shotgun (WGS) entry which is preliminary data.</text>
</comment>
<feature type="active site" description="Proton donor" evidence="5">
    <location>
        <position position="117"/>
    </location>
</feature>
<dbReference type="SMART" id="SM00226">
    <property type="entry name" value="LMWPc"/>
    <property type="match status" value="1"/>
</dbReference>
<name>A0A1S9PI85_9SPHI</name>
<feature type="active site" description="Nucleophile" evidence="5">
    <location>
        <position position="7"/>
    </location>
</feature>
<evidence type="ECO:0000256" key="5">
    <source>
        <dbReference type="PIRSR" id="PIRSR617867-1"/>
    </source>
</evidence>
<evidence type="ECO:0000259" key="6">
    <source>
        <dbReference type="SMART" id="SM00226"/>
    </source>
</evidence>
<keyword evidence="4" id="KW-0904">Protein phosphatase</keyword>
<evidence type="ECO:0000313" key="7">
    <source>
        <dbReference type="EMBL" id="OOQ60652.1"/>
    </source>
</evidence>
<keyword evidence="3" id="KW-0378">Hydrolase</keyword>
<dbReference type="InterPro" id="IPR036196">
    <property type="entry name" value="Ptyr_pPase_sf"/>
</dbReference>
<protein>
    <recommendedName>
        <fullName evidence="2">protein-tyrosine-phosphatase</fullName>
        <ecNumber evidence="2">3.1.3.48</ecNumber>
    </recommendedName>
</protein>
<keyword evidence="8" id="KW-1185">Reference proteome</keyword>
<dbReference type="EMBL" id="MBTF01000005">
    <property type="protein sequence ID" value="OOQ60652.1"/>
    <property type="molecule type" value="Genomic_DNA"/>
</dbReference>
<evidence type="ECO:0000256" key="3">
    <source>
        <dbReference type="ARBA" id="ARBA00022801"/>
    </source>
</evidence>
<gene>
    <name evidence="7" type="ORF">BC343_23945</name>
</gene>
<evidence type="ECO:0000256" key="1">
    <source>
        <dbReference type="ARBA" id="ARBA00011063"/>
    </source>
</evidence>
<evidence type="ECO:0000313" key="8">
    <source>
        <dbReference type="Proteomes" id="UP000189739"/>
    </source>
</evidence>
<sequence>MKILMVCLGNICRSPLAEGIMQHLADKEGLDWQVDSAGTGHWHVGSPPDRRSIRAAADQGVDISKQVCRVFRPTDFDEFDLILVMDRNNLSDIMAKARNDRQRAKVRLLLDNDIVPDPYYDDTQFAPVFKLIEAGCKEIIRQYKNK</sequence>
<proteinExistence type="inferred from homology"/>
<comment type="similarity">
    <text evidence="1">Belongs to the low molecular weight phosphotyrosine protein phosphatase family.</text>
</comment>
<organism evidence="7 8">
    <name type="scientific">Mucilaginibacter pedocola</name>
    <dbReference type="NCBI Taxonomy" id="1792845"/>
    <lineage>
        <taxon>Bacteria</taxon>
        <taxon>Pseudomonadati</taxon>
        <taxon>Bacteroidota</taxon>
        <taxon>Sphingobacteriia</taxon>
        <taxon>Sphingobacteriales</taxon>
        <taxon>Sphingobacteriaceae</taxon>
        <taxon>Mucilaginibacter</taxon>
    </lineage>
</organism>
<dbReference type="EC" id="3.1.3.48" evidence="2"/>
<feature type="domain" description="Phosphotyrosine protein phosphatase I" evidence="6">
    <location>
        <begin position="1"/>
        <end position="142"/>
    </location>
</feature>
<dbReference type="CDD" id="cd16343">
    <property type="entry name" value="LMWPTP"/>
    <property type="match status" value="1"/>
</dbReference>
<dbReference type="GO" id="GO:0004725">
    <property type="term" value="F:protein tyrosine phosphatase activity"/>
    <property type="evidence" value="ECO:0007669"/>
    <property type="project" value="UniProtKB-EC"/>
</dbReference>
<evidence type="ECO:0000256" key="2">
    <source>
        <dbReference type="ARBA" id="ARBA00013064"/>
    </source>
</evidence>
<feature type="active site" description="Nucleophile" evidence="5">
    <location>
        <position position="13"/>
    </location>
</feature>
<dbReference type="OrthoDB" id="9784339at2"/>
<dbReference type="SUPFAM" id="SSF52788">
    <property type="entry name" value="Phosphotyrosine protein phosphatases I"/>
    <property type="match status" value="1"/>
</dbReference>
<dbReference type="InterPro" id="IPR017867">
    <property type="entry name" value="Tyr_phospatase_low_mol_wt"/>
</dbReference>
<dbReference type="PRINTS" id="PR00719">
    <property type="entry name" value="LMWPTPASE"/>
</dbReference>
<accession>A0A1S9PI85</accession>
<evidence type="ECO:0000256" key="4">
    <source>
        <dbReference type="ARBA" id="ARBA00022912"/>
    </source>
</evidence>
<dbReference type="PANTHER" id="PTHR11717">
    <property type="entry name" value="LOW MOLECULAR WEIGHT PROTEIN TYROSINE PHOSPHATASE"/>
    <property type="match status" value="1"/>
</dbReference>
<dbReference type="Pfam" id="PF01451">
    <property type="entry name" value="LMWPc"/>
    <property type="match status" value="1"/>
</dbReference>
<reference evidence="7 8" key="1">
    <citation type="submission" date="2016-07" db="EMBL/GenBank/DDBJ databases">
        <title>Genomic analysis of zinc-resistant bacterium Mucilaginibacter pedocola TBZ30.</title>
        <authorList>
            <person name="Huang J."/>
            <person name="Tang J."/>
        </authorList>
    </citation>
    <scope>NUCLEOTIDE SEQUENCE [LARGE SCALE GENOMIC DNA]</scope>
    <source>
        <strain evidence="7 8">TBZ30</strain>
    </source>
</reference>
<dbReference type="AlphaFoldDB" id="A0A1S9PI85"/>
<dbReference type="InterPro" id="IPR023485">
    <property type="entry name" value="Ptyr_pPase"/>
</dbReference>
<dbReference type="InterPro" id="IPR050438">
    <property type="entry name" value="LMW_PTPase"/>
</dbReference>
<dbReference type="STRING" id="1792845.BC343_23945"/>